<reference evidence="8" key="1">
    <citation type="journal article" date="2017" name="Nat. Genet.">
        <title>Contrasting evolutionary genome dynamics between domesticated and wild yeasts.</title>
        <authorList>
            <person name="Yue J.X."/>
            <person name="Li J."/>
            <person name="Aigrain L."/>
            <person name="Hallin J."/>
            <person name="Persson K."/>
            <person name="Oliver K."/>
            <person name="Bergstrom A."/>
            <person name="Coupland P."/>
            <person name="Warringer J."/>
            <person name="Lagomarsino M.C."/>
            <person name="Fischer G."/>
            <person name="Durbin R."/>
            <person name="Liti G."/>
        </authorList>
    </citation>
    <scope>NUCLEOTIDE SEQUENCE</scope>
    <source>
        <strain evidence="8">CBS432</strain>
    </source>
</reference>
<evidence type="ECO:0000256" key="1">
    <source>
        <dbReference type="ARBA" id="ARBA00004123"/>
    </source>
</evidence>
<dbReference type="SUPFAM" id="SSF46785">
    <property type="entry name" value="Winged helix' DNA-binding domain"/>
    <property type="match status" value="1"/>
</dbReference>
<dbReference type="AlphaFoldDB" id="A0A8B8UUK9"/>
<evidence type="ECO:0000256" key="5">
    <source>
        <dbReference type="RuleBase" id="RU004020"/>
    </source>
</evidence>
<comment type="similarity">
    <text evidence="2 5">Belongs to the HSF family.</text>
</comment>
<comment type="subcellular location">
    <subcellularLocation>
        <location evidence="1">Nucleus</location>
    </subcellularLocation>
</comment>
<name>A0A8B8UUK9_SACPA</name>
<sequence length="358" mass="41432">MDATSRMEQPDVFVSKLFHLLQGNAYSSIIHWSPDGSRFVIWNPDQFTKVILEQLFGISSFAAFVKQLSKYNFQKTKRPHCVEFFNVHFQRDNTISLPLVKAHQSATAPNTTAINNMNKQCTFHWDPFKVNTILSKAVGKPSFEKLVKKVDRLQDNLDELNSTNAESLRIVKEINASLQTISHHQFHAYQTANFLQANFEAIKRVLCPDSCIQHQQRQPKCPKRYSLLLLITDASELSETPLMRFASVFEYMNCSVDTATQWNPQLRLEAYDLLFITVSPNMQQEHLIYFKRLRNLLPSFPVIAIINRPVSPQDTNIAPYNYSRYYFHHFLQLGFSDILVSPFTPTQLITLLSKHLRT</sequence>
<feature type="domain" description="HSF-type DNA-binding" evidence="7">
    <location>
        <begin position="9"/>
        <end position="103"/>
    </location>
</feature>
<dbReference type="PANTHER" id="PTHR10015">
    <property type="entry name" value="HEAT SHOCK TRANSCRIPTION FACTOR"/>
    <property type="match status" value="1"/>
</dbReference>
<evidence type="ECO:0000256" key="2">
    <source>
        <dbReference type="ARBA" id="ARBA00006403"/>
    </source>
</evidence>
<organism evidence="8">
    <name type="scientific">Saccharomyces paradoxus</name>
    <name type="common">Yeast</name>
    <name type="synonym">Saccharomyces douglasii</name>
    <dbReference type="NCBI Taxonomy" id="27291"/>
    <lineage>
        <taxon>Eukaryota</taxon>
        <taxon>Fungi</taxon>
        <taxon>Dikarya</taxon>
        <taxon>Ascomycota</taxon>
        <taxon>Saccharomycotina</taxon>
        <taxon>Saccharomycetes</taxon>
        <taxon>Saccharomycetales</taxon>
        <taxon>Saccharomycetaceae</taxon>
        <taxon>Saccharomyces</taxon>
    </lineage>
</organism>
<dbReference type="GO" id="GO:0003700">
    <property type="term" value="F:DNA-binding transcription factor activity"/>
    <property type="evidence" value="ECO:0007669"/>
    <property type="project" value="InterPro"/>
</dbReference>
<dbReference type="Pfam" id="PF00447">
    <property type="entry name" value="HSF_DNA-bind"/>
    <property type="match status" value="1"/>
</dbReference>
<dbReference type="OrthoDB" id="424572at2759"/>
<evidence type="ECO:0000256" key="4">
    <source>
        <dbReference type="ARBA" id="ARBA00023242"/>
    </source>
</evidence>
<evidence type="ECO:0000313" key="8">
    <source>
        <dbReference type="RefSeq" id="XP_033767403.1"/>
    </source>
</evidence>
<dbReference type="Gene3D" id="1.10.10.10">
    <property type="entry name" value="Winged helix-like DNA-binding domain superfamily/Winged helix DNA-binding domain"/>
    <property type="match status" value="1"/>
</dbReference>
<evidence type="ECO:0000256" key="6">
    <source>
        <dbReference type="SAM" id="Coils"/>
    </source>
</evidence>
<dbReference type="GeneID" id="54631732"/>
<keyword evidence="6" id="KW-0175">Coiled coil</keyword>
<dbReference type="PANTHER" id="PTHR10015:SF427">
    <property type="entry name" value="HEAT SHOCK FACTOR PROTEIN"/>
    <property type="match status" value="1"/>
</dbReference>
<dbReference type="GO" id="GO:0005634">
    <property type="term" value="C:nucleus"/>
    <property type="evidence" value="ECO:0007669"/>
    <property type="project" value="UniProtKB-SubCell"/>
</dbReference>
<dbReference type="InterPro" id="IPR036390">
    <property type="entry name" value="WH_DNA-bd_sf"/>
</dbReference>
<reference evidence="8" key="2">
    <citation type="submission" date="2020-01" db="EMBL/GenBank/DDBJ databases">
        <title>Population-level Yeast Reference Genomes.</title>
        <authorList>
            <person name="Yue J.-X."/>
        </authorList>
    </citation>
    <scope>NUCLEOTIDE SEQUENCE</scope>
    <source>
        <strain evidence="8">CBS432</strain>
    </source>
</reference>
<evidence type="ECO:0000259" key="7">
    <source>
        <dbReference type="SMART" id="SM00415"/>
    </source>
</evidence>
<reference evidence="8" key="3">
    <citation type="submission" date="2025-07" db="EMBL/GenBank/DDBJ databases">
        <authorList>
            <consortium name="NCBI Genome Project"/>
        </authorList>
    </citation>
    <scope>NUCLEOTIDE SEQUENCE</scope>
    <source>
        <strain evidence="8">CBS432</strain>
    </source>
</reference>
<dbReference type="InterPro" id="IPR000232">
    <property type="entry name" value="HSF_DNA-bd"/>
</dbReference>
<feature type="coiled-coil region" evidence="6">
    <location>
        <begin position="143"/>
        <end position="170"/>
    </location>
</feature>
<accession>A0A8B8UUK9</accession>
<protein>
    <submittedName>
        <fullName evidence="8">Hms2p</fullName>
    </submittedName>
</protein>
<dbReference type="RefSeq" id="XP_033767403.1">
    <property type="nucleotide sequence ID" value="XM_033911512.1"/>
</dbReference>
<proteinExistence type="inferred from homology"/>
<dbReference type="GO" id="GO:0043565">
    <property type="term" value="F:sequence-specific DNA binding"/>
    <property type="evidence" value="ECO:0007669"/>
    <property type="project" value="InterPro"/>
</dbReference>
<reference evidence="8" key="4">
    <citation type="submission" date="2025-08" db="UniProtKB">
        <authorList>
            <consortium name="RefSeq"/>
        </authorList>
    </citation>
    <scope>IDENTIFICATION</scope>
    <source>
        <strain evidence="8">CBS432</strain>
    </source>
</reference>
<dbReference type="SMART" id="SM00415">
    <property type="entry name" value="HSF"/>
    <property type="match status" value="1"/>
</dbReference>
<dbReference type="InterPro" id="IPR036388">
    <property type="entry name" value="WH-like_DNA-bd_sf"/>
</dbReference>
<evidence type="ECO:0000256" key="3">
    <source>
        <dbReference type="ARBA" id="ARBA00023125"/>
    </source>
</evidence>
<dbReference type="PRINTS" id="PR00056">
    <property type="entry name" value="HSFDOMAIN"/>
</dbReference>
<dbReference type="KEGG" id="spao:SPAR_J03230"/>
<dbReference type="VEuPathDB" id="FungiDB:SPAR_J03230"/>
<keyword evidence="4" id="KW-0539">Nucleus</keyword>
<keyword evidence="3" id="KW-0238">DNA-binding</keyword>
<gene>
    <name evidence="8" type="primary">HMS2</name>
    <name evidence="8" type="ORF">SPAR_J03230</name>
</gene>